<dbReference type="eggNOG" id="KOG1238">
    <property type="taxonomic scope" value="Eukaryota"/>
</dbReference>
<dbReference type="KEGG" id="tps:THAPSDRAFT_41650"/>
<evidence type="ECO:0000256" key="3">
    <source>
        <dbReference type="ARBA" id="ARBA00022630"/>
    </source>
</evidence>
<dbReference type="OMA" id="NHFESCA"/>
<feature type="domain" description="Glucose-methanol-choline oxidoreductase N-terminal" evidence="9">
    <location>
        <begin position="231"/>
        <end position="245"/>
    </location>
</feature>
<evidence type="ECO:0000256" key="4">
    <source>
        <dbReference type="ARBA" id="ARBA00022827"/>
    </source>
</evidence>
<comment type="cofactor">
    <cofactor evidence="1 5">
        <name>FAD</name>
        <dbReference type="ChEBI" id="CHEBI:57692"/>
    </cofactor>
</comment>
<dbReference type="PROSITE" id="PS00623">
    <property type="entry name" value="GMC_OXRED_1"/>
    <property type="match status" value="1"/>
</dbReference>
<comment type="similarity">
    <text evidence="2 6">Belongs to the GMC oxidoreductase family.</text>
</comment>
<feature type="region of interest" description="Disordered" evidence="7">
    <location>
        <begin position="519"/>
        <end position="541"/>
    </location>
</feature>
<evidence type="ECO:0000256" key="2">
    <source>
        <dbReference type="ARBA" id="ARBA00010790"/>
    </source>
</evidence>
<dbReference type="HOGENOM" id="CLU_002865_7_1_1"/>
<dbReference type="STRING" id="35128.B8C7K7"/>
<dbReference type="Gene3D" id="3.30.560.10">
    <property type="entry name" value="Glucose Oxidase, domain 3"/>
    <property type="match status" value="1"/>
</dbReference>
<dbReference type="PANTHER" id="PTHR11552:SF147">
    <property type="entry name" value="CHOLINE DEHYDROGENASE, MITOCHONDRIAL"/>
    <property type="match status" value="1"/>
</dbReference>
<dbReference type="Pfam" id="PF00732">
    <property type="entry name" value="GMC_oxred_N"/>
    <property type="match status" value="1"/>
</dbReference>
<evidence type="ECO:0000256" key="1">
    <source>
        <dbReference type="ARBA" id="ARBA00001974"/>
    </source>
</evidence>
<dbReference type="PROSITE" id="PS00624">
    <property type="entry name" value="GMC_OXRED_2"/>
    <property type="match status" value="1"/>
</dbReference>
<evidence type="ECO:0000256" key="5">
    <source>
        <dbReference type="PIRSR" id="PIRSR000137-2"/>
    </source>
</evidence>
<dbReference type="PaxDb" id="35128-Thaps41650"/>
<evidence type="ECO:0000256" key="7">
    <source>
        <dbReference type="SAM" id="MobiDB-lite"/>
    </source>
</evidence>
<evidence type="ECO:0000313" key="10">
    <source>
        <dbReference type="EMBL" id="EED90997.1"/>
    </source>
</evidence>
<name>B8C7K7_THAPS</name>
<feature type="compositionally biased region" description="Basic and acidic residues" evidence="7">
    <location>
        <begin position="531"/>
        <end position="541"/>
    </location>
</feature>
<dbReference type="InterPro" id="IPR007867">
    <property type="entry name" value="GMC_OxRtase_C"/>
</dbReference>
<reference evidence="10 11" key="1">
    <citation type="journal article" date="2004" name="Science">
        <title>The genome of the diatom Thalassiosira pseudonana: ecology, evolution, and metabolism.</title>
        <authorList>
            <person name="Armbrust E.V."/>
            <person name="Berges J.A."/>
            <person name="Bowler C."/>
            <person name="Green B.R."/>
            <person name="Martinez D."/>
            <person name="Putnam N.H."/>
            <person name="Zhou S."/>
            <person name="Allen A.E."/>
            <person name="Apt K.E."/>
            <person name="Bechner M."/>
            <person name="Brzezinski M.A."/>
            <person name="Chaal B.K."/>
            <person name="Chiovitti A."/>
            <person name="Davis A.K."/>
            <person name="Demarest M.S."/>
            <person name="Detter J.C."/>
            <person name="Glavina T."/>
            <person name="Goodstein D."/>
            <person name="Hadi M.Z."/>
            <person name="Hellsten U."/>
            <person name="Hildebrand M."/>
            <person name="Jenkins B.D."/>
            <person name="Jurka J."/>
            <person name="Kapitonov V.V."/>
            <person name="Kroger N."/>
            <person name="Lau W.W."/>
            <person name="Lane T.W."/>
            <person name="Larimer F.W."/>
            <person name="Lippmeier J.C."/>
            <person name="Lucas S."/>
            <person name="Medina M."/>
            <person name="Montsant A."/>
            <person name="Obornik M."/>
            <person name="Parker M.S."/>
            <person name="Palenik B."/>
            <person name="Pazour G.J."/>
            <person name="Richardson P.M."/>
            <person name="Rynearson T.A."/>
            <person name="Saito M.A."/>
            <person name="Schwartz D.C."/>
            <person name="Thamatrakoln K."/>
            <person name="Valentin K."/>
            <person name="Vardi A."/>
            <person name="Wilkerson F.P."/>
            <person name="Rokhsar D.S."/>
        </authorList>
    </citation>
    <scope>NUCLEOTIDE SEQUENCE [LARGE SCALE GENOMIC DNA]</scope>
    <source>
        <strain evidence="10 11">CCMP1335</strain>
    </source>
</reference>
<evidence type="ECO:0000256" key="6">
    <source>
        <dbReference type="RuleBase" id="RU003968"/>
    </source>
</evidence>
<dbReference type="Proteomes" id="UP000001449">
    <property type="component" value="Chromosome 8"/>
</dbReference>
<dbReference type="AlphaFoldDB" id="B8C7K7"/>
<accession>B8C7K7</accession>
<dbReference type="InParanoid" id="B8C7K7"/>
<organism evidence="10 11">
    <name type="scientific">Thalassiosira pseudonana</name>
    <name type="common">Marine diatom</name>
    <name type="synonym">Cyclotella nana</name>
    <dbReference type="NCBI Taxonomy" id="35128"/>
    <lineage>
        <taxon>Eukaryota</taxon>
        <taxon>Sar</taxon>
        <taxon>Stramenopiles</taxon>
        <taxon>Ochrophyta</taxon>
        <taxon>Bacillariophyta</taxon>
        <taxon>Coscinodiscophyceae</taxon>
        <taxon>Thalassiosirophycidae</taxon>
        <taxon>Thalassiosirales</taxon>
        <taxon>Thalassiosiraceae</taxon>
        <taxon>Thalassiosira</taxon>
    </lineage>
</organism>
<dbReference type="EMBL" id="CM000644">
    <property type="protein sequence ID" value="EED90997.1"/>
    <property type="molecule type" value="Genomic_DNA"/>
</dbReference>
<dbReference type="Pfam" id="PF05199">
    <property type="entry name" value="GMC_oxred_C"/>
    <property type="match status" value="1"/>
</dbReference>
<dbReference type="GO" id="GO:0050660">
    <property type="term" value="F:flavin adenine dinucleotide binding"/>
    <property type="evidence" value="ECO:0007669"/>
    <property type="project" value="InterPro"/>
</dbReference>
<dbReference type="GeneID" id="7452380"/>
<sequence length="541" mass="59436">MPTALAWPMSLKRYNWGFEVEPSETLGGRVISCPRGKVLGGSSSINGMVYVRGHSKDFDGWQELGADGWGYANVLPYFKRAENWNAGRGGEEGEGGISELESYYRGKDGPLHVKNGDNAASTPLFEAFIKAGGEAGYGIARDYNSQRQEGFGPMAMTIFHDGPLKGMRCSTSSAYLHPALEQYGDKITVNTGVLAKRILFDNARAVGVEYNDASGNTHQIMAEKEVIACTGSIQTPQLLQVSGIGDEEHLQSIGVETIFHNEHVGQNLQDHLELYFQQEVIPPISIAPVMSSRFQQLKLGLQWILTRTGLGATNHFESAAFVRSSSDKTYPDIQFHFLPVGVSYDGVTLAKSKSGHSMQIHIGTCRSKSRGYVKATSSNMVDPPKIQFNYMSNEEDWQDMKRGIEVARQTMRQPAMKDIAGEEIMPGKDADLDEYIRQHVESAYHPCGTCRMGRSPNENDKAVVDNEGRVFGVDGLRVADASVFPSITNGNLNAPVIMVAEKMADHILGRDPLPPVEFGKGCEPWSPPSLEVDREKEPLNP</sequence>
<dbReference type="PANTHER" id="PTHR11552">
    <property type="entry name" value="GLUCOSE-METHANOL-CHOLINE GMC OXIDOREDUCTASE"/>
    <property type="match status" value="1"/>
</dbReference>
<dbReference type="InterPro" id="IPR036188">
    <property type="entry name" value="FAD/NAD-bd_sf"/>
</dbReference>
<dbReference type="NCBIfam" id="NF002550">
    <property type="entry name" value="PRK02106.1"/>
    <property type="match status" value="1"/>
</dbReference>
<dbReference type="SUPFAM" id="SSF51905">
    <property type="entry name" value="FAD/NAD(P)-binding domain"/>
    <property type="match status" value="1"/>
</dbReference>
<dbReference type="Gene3D" id="3.50.50.60">
    <property type="entry name" value="FAD/NAD(P)-binding domain"/>
    <property type="match status" value="1"/>
</dbReference>
<feature type="binding site" evidence="5">
    <location>
        <position position="38"/>
    </location>
    <ligand>
        <name>FAD</name>
        <dbReference type="ChEBI" id="CHEBI:57692"/>
    </ligand>
</feature>
<dbReference type="PIRSF" id="PIRSF000137">
    <property type="entry name" value="Alcohol_oxidase"/>
    <property type="match status" value="1"/>
</dbReference>
<reference evidence="10 11" key="2">
    <citation type="journal article" date="2008" name="Nature">
        <title>The Phaeodactylum genome reveals the evolutionary history of diatom genomes.</title>
        <authorList>
            <person name="Bowler C."/>
            <person name="Allen A.E."/>
            <person name="Badger J.H."/>
            <person name="Grimwood J."/>
            <person name="Jabbari K."/>
            <person name="Kuo A."/>
            <person name="Maheswari U."/>
            <person name="Martens C."/>
            <person name="Maumus F."/>
            <person name="Otillar R.P."/>
            <person name="Rayko E."/>
            <person name="Salamov A."/>
            <person name="Vandepoele K."/>
            <person name="Beszteri B."/>
            <person name="Gruber A."/>
            <person name="Heijde M."/>
            <person name="Katinka M."/>
            <person name="Mock T."/>
            <person name="Valentin K."/>
            <person name="Verret F."/>
            <person name="Berges J.A."/>
            <person name="Brownlee C."/>
            <person name="Cadoret J.P."/>
            <person name="Chiovitti A."/>
            <person name="Choi C.J."/>
            <person name="Coesel S."/>
            <person name="De Martino A."/>
            <person name="Detter J.C."/>
            <person name="Durkin C."/>
            <person name="Falciatore A."/>
            <person name="Fournet J."/>
            <person name="Haruta M."/>
            <person name="Huysman M.J."/>
            <person name="Jenkins B.D."/>
            <person name="Jiroutova K."/>
            <person name="Jorgensen R.E."/>
            <person name="Joubert Y."/>
            <person name="Kaplan A."/>
            <person name="Kroger N."/>
            <person name="Kroth P.G."/>
            <person name="La Roche J."/>
            <person name="Lindquist E."/>
            <person name="Lommer M."/>
            <person name="Martin-Jezequel V."/>
            <person name="Lopez P.J."/>
            <person name="Lucas S."/>
            <person name="Mangogna M."/>
            <person name="McGinnis K."/>
            <person name="Medlin L.K."/>
            <person name="Montsant A."/>
            <person name="Oudot-Le Secq M.P."/>
            <person name="Napoli C."/>
            <person name="Obornik M."/>
            <person name="Parker M.S."/>
            <person name="Petit J.L."/>
            <person name="Porcel B.M."/>
            <person name="Poulsen N."/>
            <person name="Robison M."/>
            <person name="Rychlewski L."/>
            <person name="Rynearson T.A."/>
            <person name="Schmutz J."/>
            <person name="Shapiro H."/>
            <person name="Siaut M."/>
            <person name="Stanley M."/>
            <person name="Sussman M.R."/>
            <person name="Taylor A.R."/>
            <person name="Vardi A."/>
            <person name="von Dassow P."/>
            <person name="Vyverman W."/>
            <person name="Willis A."/>
            <person name="Wyrwicz L.S."/>
            <person name="Rokhsar D.S."/>
            <person name="Weissenbach J."/>
            <person name="Armbrust E.V."/>
            <person name="Green B.R."/>
            <person name="Van de Peer Y."/>
            <person name="Grigoriev I.V."/>
        </authorList>
    </citation>
    <scope>NUCLEOTIDE SEQUENCE [LARGE SCALE GENOMIC DNA]</scope>
    <source>
        <strain evidence="10 11">CCMP1335</strain>
    </source>
</reference>
<protein>
    <recommendedName>
        <fullName evidence="8 9">Glucose-methanol-choline oxidoreductase N-terminal domain-containing protein</fullName>
    </recommendedName>
</protein>
<dbReference type="GO" id="GO:0016491">
    <property type="term" value="F:oxidoreductase activity"/>
    <property type="evidence" value="ECO:0000318"/>
    <property type="project" value="GO_Central"/>
</dbReference>
<evidence type="ECO:0000259" key="9">
    <source>
        <dbReference type="PROSITE" id="PS00624"/>
    </source>
</evidence>
<dbReference type="SUPFAM" id="SSF54373">
    <property type="entry name" value="FAD-linked reductases, C-terminal domain"/>
    <property type="match status" value="1"/>
</dbReference>
<evidence type="ECO:0000313" key="11">
    <source>
        <dbReference type="Proteomes" id="UP000001449"/>
    </source>
</evidence>
<dbReference type="GO" id="GO:0016614">
    <property type="term" value="F:oxidoreductase activity, acting on CH-OH group of donors"/>
    <property type="evidence" value="ECO:0007669"/>
    <property type="project" value="InterPro"/>
</dbReference>
<feature type="binding site" evidence="5">
    <location>
        <begin position="46"/>
        <end position="49"/>
    </location>
    <ligand>
        <name>FAD</name>
        <dbReference type="ChEBI" id="CHEBI:57692"/>
    </ligand>
</feature>
<feature type="domain" description="Glucose-methanol-choline oxidoreductase N-terminal" evidence="8">
    <location>
        <begin position="36"/>
        <end position="59"/>
    </location>
</feature>
<dbReference type="InterPro" id="IPR012132">
    <property type="entry name" value="GMC_OxRdtase"/>
</dbReference>
<keyword evidence="4 5" id="KW-0274">FAD</keyword>
<dbReference type="InterPro" id="IPR000172">
    <property type="entry name" value="GMC_OxRdtase_N"/>
</dbReference>
<evidence type="ECO:0000259" key="8">
    <source>
        <dbReference type="PROSITE" id="PS00623"/>
    </source>
</evidence>
<keyword evidence="11" id="KW-1185">Reference proteome</keyword>
<dbReference type="RefSeq" id="XP_002292146.1">
    <property type="nucleotide sequence ID" value="XM_002292110.1"/>
</dbReference>
<gene>
    <name evidence="10" type="ORF">THAPSDRAFT_41650</name>
</gene>
<keyword evidence="3 6" id="KW-0285">Flavoprotein</keyword>
<proteinExistence type="inferred from homology"/>